<accession>A0A2A6BP65</accession>
<gene>
    <name evidence="1" type="primary">WBGene00100134</name>
</gene>
<reference evidence="2" key="1">
    <citation type="journal article" date="2008" name="Nat. Genet.">
        <title>The Pristionchus pacificus genome provides a unique perspective on nematode lifestyle and parasitism.</title>
        <authorList>
            <person name="Dieterich C."/>
            <person name="Clifton S.W."/>
            <person name="Schuster L.N."/>
            <person name="Chinwalla A."/>
            <person name="Delehaunty K."/>
            <person name="Dinkelacker I."/>
            <person name="Fulton L."/>
            <person name="Fulton R."/>
            <person name="Godfrey J."/>
            <person name="Minx P."/>
            <person name="Mitreva M."/>
            <person name="Roeseler W."/>
            <person name="Tian H."/>
            <person name="Witte H."/>
            <person name="Yang S.P."/>
            <person name="Wilson R.K."/>
            <person name="Sommer R.J."/>
        </authorList>
    </citation>
    <scope>NUCLEOTIDE SEQUENCE [LARGE SCALE GENOMIC DNA]</scope>
    <source>
        <strain evidence="2">PS312</strain>
    </source>
</reference>
<name>A0A2A6BP65_PRIPA</name>
<protein>
    <submittedName>
        <fullName evidence="1">Uncharacterized protein</fullName>
    </submittedName>
</protein>
<reference evidence="1" key="2">
    <citation type="submission" date="2022-06" db="UniProtKB">
        <authorList>
            <consortium name="EnsemblMetazoa"/>
        </authorList>
    </citation>
    <scope>IDENTIFICATION</scope>
    <source>
        <strain evidence="1">PS312</strain>
    </source>
</reference>
<dbReference type="Proteomes" id="UP000005239">
    <property type="component" value="Unassembled WGS sequence"/>
</dbReference>
<dbReference type="AlphaFoldDB" id="A0A2A6BP65"/>
<dbReference type="EnsemblMetazoa" id="PPA10580.1">
    <property type="protein sequence ID" value="PPA10580.1"/>
    <property type="gene ID" value="WBGene00100134"/>
</dbReference>
<proteinExistence type="predicted"/>
<sequence>MLESALTFNGDFGNRPDDSRIFQFQKLSSHDLCPNCIPKPTHPSLVLMFGRTALLLLLLAVPAFSILSFLFGRPKVTKVSVSEVKTNVQSTSINERFAQSNNHIEIGGPRSESPIVVKSDPAQIKRTAAIVKEVNDIIARSFTDEGSNKVNCLHDDVHTDLPAGAVRCTLLFKPKNRDSFDSSASTGRLLKAIDHLNTIAQYSSYTTCNAGKSSKNGEVVESNGVECNVYVYPIQK</sequence>
<evidence type="ECO:0000313" key="2">
    <source>
        <dbReference type="Proteomes" id="UP000005239"/>
    </source>
</evidence>
<organism evidence="1 2">
    <name type="scientific">Pristionchus pacificus</name>
    <name type="common">Parasitic nematode worm</name>
    <dbReference type="NCBI Taxonomy" id="54126"/>
    <lineage>
        <taxon>Eukaryota</taxon>
        <taxon>Metazoa</taxon>
        <taxon>Ecdysozoa</taxon>
        <taxon>Nematoda</taxon>
        <taxon>Chromadorea</taxon>
        <taxon>Rhabditida</taxon>
        <taxon>Rhabditina</taxon>
        <taxon>Diplogasteromorpha</taxon>
        <taxon>Diplogasteroidea</taxon>
        <taxon>Neodiplogasteridae</taxon>
        <taxon>Pristionchus</taxon>
    </lineage>
</organism>
<evidence type="ECO:0000313" key="1">
    <source>
        <dbReference type="EnsemblMetazoa" id="PPA10580.1"/>
    </source>
</evidence>
<keyword evidence="2" id="KW-1185">Reference proteome</keyword>
<accession>A0A8R1U7U6</accession>